<evidence type="ECO:0000313" key="1">
    <source>
        <dbReference type="EMBL" id="GAI32397.1"/>
    </source>
</evidence>
<dbReference type="AlphaFoldDB" id="X1ML84"/>
<name>X1ML84_9ZZZZ</name>
<dbReference type="EMBL" id="BARV01015744">
    <property type="protein sequence ID" value="GAI32397.1"/>
    <property type="molecule type" value="Genomic_DNA"/>
</dbReference>
<accession>X1ML84</accession>
<comment type="caution">
    <text evidence="1">The sequence shown here is derived from an EMBL/GenBank/DDBJ whole genome shotgun (WGS) entry which is preliminary data.</text>
</comment>
<protein>
    <submittedName>
        <fullName evidence="1">Uncharacterized protein</fullName>
    </submittedName>
</protein>
<organism evidence="1">
    <name type="scientific">marine sediment metagenome</name>
    <dbReference type="NCBI Taxonomy" id="412755"/>
    <lineage>
        <taxon>unclassified sequences</taxon>
        <taxon>metagenomes</taxon>
        <taxon>ecological metagenomes</taxon>
    </lineage>
</organism>
<sequence>MGVYQVKLSRYERSELITPREMRSKIASILGLPAEVIFPEDVGLIEREVLNEKTNPKG</sequence>
<gene>
    <name evidence="1" type="ORF">S06H3_27168</name>
</gene>
<proteinExistence type="predicted"/>
<reference evidence="1" key="1">
    <citation type="journal article" date="2014" name="Front. Microbiol.">
        <title>High frequency of phylogenetically diverse reductive dehalogenase-homologous genes in deep subseafloor sedimentary metagenomes.</title>
        <authorList>
            <person name="Kawai M."/>
            <person name="Futagami T."/>
            <person name="Toyoda A."/>
            <person name="Takaki Y."/>
            <person name="Nishi S."/>
            <person name="Hori S."/>
            <person name="Arai W."/>
            <person name="Tsubouchi T."/>
            <person name="Morono Y."/>
            <person name="Uchiyama I."/>
            <person name="Ito T."/>
            <person name="Fujiyama A."/>
            <person name="Inagaki F."/>
            <person name="Takami H."/>
        </authorList>
    </citation>
    <scope>NUCLEOTIDE SEQUENCE</scope>
    <source>
        <strain evidence="1">Expedition CK06-06</strain>
    </source>
</reference>